<dbReference type="PANTHER" id="PTHR33604">
    <property type="entry name" value="OSJNBA0004B13.7 PROTEIN"/>
    <property type="match status" value="1"/>
</dbReference>
<evidence type="ECO:0000313" key="4">
    <source>
        <dbReference type="Proteomes" id="UP000024533"/>
    </source>
</evidence>
<protein>
    <recommendedName>
        <fullName evidence="5">Glycosyltransferase 2</fullName>
    </recommendedName>
</protein>
<organism evidence="3 4">
    <name type="scientific">Trichophyton interdigitale (strain MR816)</name>
    <dbReference type="NCBI Taxonomy" id="1215338"/>
    <lineage>
        <taxon>Eukaryota</taxon>
        <taxon>Fungi</taxon>
        <taxon>Dikarya</taxon>
        <taxon>Ascomycota</taxon>
        <taxon>Pezizomycotina</taxon>
        <taxon>Eurotiomycetes</taxon>
        <taxon>Eurotiomycetidae</taxon>
        <taxon>Onygenales</taxon>
        <taxon>Arthrodermataceae</taxon>
        <taxon>Trichophyton</taxon>
    </lineage>
</organism>
<dbReference type="EMBL" id="AOKY01000946">
    <property type="protein sequence ID" value="KDB20042.1"/>
    <property type="molecule type" value="Genomic_DNA"/>
</dbReference>
<keyword evidence="2" id="KW-1133">Transmembrane helix</keyword>
<dbReference type="OMA" id="FFKHMPT"/>
<feature type="transmembrane region" description="Helical" evidence="2">
    <location>
        <begin position="45"/>
        <end position="63"/>
    </location>
</feature>
<dbReference type="STRING" id="1215338.A0A059IXT1"/>
<evidence type="ECO:0000313" key="3">
    <source>
        <dbReference type="EMBL" id="KDB20042.1"/>
    </source>
</evidence>
<accession>A0A059IXT1</accession>
<sequence>MSSSKHLFLSDEELGKKYDDHNRRDSIYGLSLGSFWRRLPRRRRIALVFFVAFVVFIFCKHIPTRVGDVGQRSQILDDSWLHSSHETSVGLEPDEIDSTPDEKGIKYYRGPIEFESLFESLYSTRDLNDYADQESVIFATGQLKSLGDMLPIACDMAARKRNSVHLAIMGRDEIPLADIQRANGFREEDCPVTWHDARPIHASTSSPWRLESSVKAALVHMYRILAPRAFITRDIELEEAFFIDAIEIRAFQLGVTHISLPSSLSNFKWIADLDAYSLEAWNDVQTEILINVLPNSSGAFRKLLRSLQEADYFGPAPGLTIELPVDADPTLLYFLKNFRWPPKTAHRQFTLRRRISPSVLSSQEAAVRTVDSFYPKNPNFSHVILVSPDTELAPSFFHFLKYSLLKYKYGDSEDLPGHLLGVSLELPSSRPTDGKPFSVPMSISSPNPSKGRPAEIPTLLWQIPDNNAVLYFGDMWAEFQSFLSHRLSPSIQRRGKDVHKVILKSYPSWMDYMLEFMRARGYYLVYPAFAAQDDLAIATVHNELHRPPEEYDDPNQRQVKSKFEEKDLAHSPSTLSTLLDVYPGMLPDIRELSVLPYTGELTHDDESTNEQDSFLQTFREEVGGCTNSDEKPESVPLKADDLFCIEEEPISKEGVEIPA</sequence>
<dbReference type="PANTHER" id="PTHR33604:SF3">
    <property type="entry name" value="OSJNBA0004B13.7 PROTEIN"/>
    <property type="match status" value="1"/>
</dbReference>
<dbReference type="AlphaFoldDB" id="A0A059IXT1"/>
<reference evidence="3 4" key="1">
    <citation type="submission" date="2014-02" db="EMBL/GenBank/DDBJ databases">
        <title>The Genome Sequence of Trichophyton interdigitale MR816.</title>
        <authorList>
            <consortium name="The Broad Institute Genomics Platform"/>
            <person name="Cuomo C.A."/>
            <person name="White T.C."/>
            <person name="Graser Y."/>
            <person name="Martinez-Rossi N."/>
            <person name="Heitman J."/>
            <person name="Young S.K."/>
            <person name="Zeng Q."/>
            <person name="Gargeya S."/>
            <person name="Abouelleil A."/>
            <person name="Alvarado L."/>
            <person name="Chapman S.B."/>
            <person name="Gainer-Dewar J."/>
            <person name="Goldberg J."/>
            <person name="Griggs A."/>
            <person name="Gujja S."/>
            <person name="Hansen M."/>
            <person name="Howarth C."/>
            <person name="Imamovic A."/>
            <person name="Larimer J."/>
            <person name="Martinez D."/>
            <person name="Murphy C."/>
            <person name="Pearson M.D."/>
            <person name="Persinoti G."/>
            <person name="Poon T."/>
            <person name="Priest M."/>
            <person name="Roberts A.D."/>
            <person name="Saif S."/>
            <person name="Shea T.D."/>
            <person name="Sykes S.N."/>
            <person name="Wortman J."/>
            <person name="Nusbaum C."/>
            <person name="Birren B."/>
        </authorList>
    </citation>
    <scope>NUCLEOTIDE SEQUENCE [LARGE SCALE GENOMIC DNA]</scope>
    <source>
        <strain evidence="3 4">MR816</strain>
    </source>
</reference>
<evidence type="ECO:0000256" key="2">
    <source>
        <dbReference type="SAM" id="Phobius"/>
    </source>
</evidence>
<dbReference type="Proteomes" id="UP000024533">
    <property type="component" value="Unassembled WGS sequence"/>
</dbReference>
<keyword evidence="2" id="KW-0472">Membrane</keyword>
<feature type="region of interest" description="Disordered" evidence="1">
    <location>
        <begin position="429"/>
        <end position="449"/>
    </location>
</feature>
<comment type="caution">
    <text evidence="3">The sequence shown here is derived from an EMBL/GenBank/DDBJ whole genome shotgun (WGS) entry which is preliminary data.</text>
</comment>
<evidence type="ECO:0000256" key="1">
    <source>
        <dbReference type="SAM" id="MobiDB-lite"/>
    </source>
</evidence>
<gene>
    <name evidence="3" type="ORF">H109_07986</name>
</gene>
<dbReference type="OrthoDB" id="5397682at2759"/>
<dbReference type="HOGENOM" id="CLU_018583_0_0_1"/>
<proteinExistence type="predicted"/>
<name>A0A059IXT1_TRIIM</name>
<keyword evidence="2" id="KW-0812">Transmembrane</keyword>
<keyword evidence="4" id="KW-1185">Reference proteome</keyword>
<evidence type="ECO:0008006" key="5">
    <source>
        <dbReference type="Google" id="ProtNLM"/>
    </source>
</evidence>